<evidence type="ECO:0000313" key="1">
    <source>
        <dbReference type="EMBL" id="GAG94505.1"/>
    </source>
</evidence>
<feature type="non-terminal residue" evidence="1">
    <location>
        <position position="52"/>
    </location>
</feature>
<dbReference type="EMBL" id="BART01026239">
    <property type="protein sequence ID" value="GAG94505.1"/>
    <property type="molecule type" value="Genomic_DNA"/>
</dbReference>
<protein>
    <submittedName>
        <fullName evidence="1">Uncharacterized protein</fullName>
    </submittedName>
</protein>
<gene>
    <name evidence="1" type="ORF">S01H4_46869</name>
</gene>
<sequence length="52" mass="6085">MYVFEKIIHLNTPVEFDINKEVKQPFGCNSVFSIGKGYNIPFNVNLDNFFQK</sequence>
<comment type="caution">
    <text evidence="1">The sequence shown here is derived from an EMBL/GenBank/DDBJ whole genome shotgun (WGS) entry which is preliminary data.</text>
</comment>
<organism evidence="1">
    <name type="scientific">marine sediment metagenome</name>
    <dbReference type="NCBI Taxonomy" id="412755"/>
    <lineage>
        <taxon>unclassified sequences</taxon>
        <taxon>metagenomes</taxon>
        <taxon>ecological metagenomes</taxon>
    </lineage>
</organism>
<proteinExistence type="predicted"/>
<dbReference type="AlphaFoldDB" id="X1BHN2"/>
<accession>X1BHN2</accession>
<name>X1BHN2_9ZZZZ</name>
<reference evidence="1" key="1">
    <citation type="journal article" date="2014" name="Front. Microbiol.">
        <title>High frequency of phylogenetically diverse reductive dehalogenase-homologous genes in deep subseafloor sedimentary metagenomes.</title>
        <authorList>
            <person name="Kawai M."/>
            <person name="Futagami T."/>
            <person name="Toyoda A."/>
            <person name="Takaki Y."/>
            <person name="Nishi S."/>
            <person name="Hori S."/>
            <person name="Arai W."/>
            <person name="Tsubouchi T."/>
            <person name="Morono Y."/>
            <person name="Uchiyama I."/>
            <person name="Ito T."/>
            <person name="Fujiyama A."/>
            <person name="Inagaki F."/>
            <person name="Takami H."/>
        </authorList>
    </citation>
    <scope>NUCLEOTIDE SEQUENCE</scope>
    <source>
        <strain evidence="1">Expedition CK06-06</strain>
    </source>
</reference>